<dbReference type="EMBL" id="JASCZI010211504">
    <property type="protein sequence ID" value="MED6193350.1"/>
    <property type="molecule type" value="Genomic_DNA"/>
</dbReference>
<reference evidence="2 3" key="1">
    <citation type="journal article" date="2023" name="Plants (Basel)">
        <title>Bridging the Gap: Combining Genomics and Transcriptomics Approaches to Understand Stylosanthes scabra, an Orphan Legume from the Brazilian Caatinga.</title>
        <authorList>
            <person name="Ferreira-Neto J.R.C."/>
            <person name="da Silva M.D."/>
            <person name="Binneck E."/>
            <person name="de Melo N.F."/>
            <person name="da Silva R.H."/>
            <person name="de Melo A.L.T.M."/>
            <person name="Pandolfi V."/>
            <person name="Bustamante F.O."/>
            <person name="Brasileiro-Vidal A.C."/>
            <person name="Benko-Iseppon A.M."/>
        </authorList>
    </citation>
    <scope>NUCLEOTIDE SEQUENCE [LARGE SCALE GENOMIC DNA]</scope>
    <source>
        <tissue evidence="2">Leaves</tissue>
    </source>
</reference>
<organism evidence="2 3">
    <name type="scientific">Stylosanthes scabra</name>
    <dbReference type="NCBI Taxonomy" id="79078"/>
    <lineage>
        <taxon>Eukaryota</taxon>
        <taxon>Viridiplantae</taxon>
        <taxon>Streptophyta</taxon>
        <taxon>Embryophyta</taxon>
        <taxon>Tracheophyta</taxon>
        <taxon>Spermatophyta</taxon>
        <taxon>Magnoliopsida</taxon>
        <taxon>eudicotyledons</taxon>
        <taxon>Gunneridae</taxon>
        <taxon>Pentapetalae</taxon>
        <taxon>rosids</taxon>
        <taxon>fabids</taxon>
        <taxon>Fabales</taxon>
        <taxon>Fabaceae</taxon>
        <taxon>Papilionoideae</taxon>
        <taxon>50 kb inversion clade</taxon>
        <taxon>dalbergioids sensu lato</taxon>
        <taxon>Dalbergieae</taxon>
        <taxon>Pterocarpus clade</taxon>
        <taxon>Stylosanthes</taxon>
    </lineage>
</organism>
<keyword evidence="3" id="KW-1185">Reference proteome</keyword>
<feature type="region of interest" description="Disordered" evidence="1">
    <location>
        <begin position="1"/>
        <end position="108"/>
    </location>
</feature>
<sequence length="231" mass="26221">MENGATSKRGKLLKKYQGGKEDIQARATNHPKRRFSDIEEKQNRGNSADERNNLVVHNAANQSSKSAHYQKRSNSQLEIPLPSKVNGTSRGRQHEEQPNSNKLKSKTKCPAMTLDAFLHTEGVEVEREDDENFEPIAEDAGYIEKEPSKLTRLKNKSKHPAMSLDAFLGDEEIHVEGEEDHIEAPTAKDVRFEPTPNEGENDHIPMGKIMLMNMKIVILMVRETKLWKLPM</sequence>
<gene>
    <name evidence="2" type="ORF">PIB30_018502</name>
</gene>
<comment type="caution">
    <text evidence="2">The sequence shown here is derived from an EMBL/GenBank/DDBJ whole genome shotgun (WGS) entry which is preliminary data.</text>
</comment>
<evidence type="ECO:0000313" key="2">
    <source>
        <dbReference type="EMBL" id="MED6193350.1"/>
    </source>
</evidence>
<protein>
    <submittedName>
        <fullName evidence="2">Uncharacterized protein</fullName>
    </submittedName>
</protein>
<feature type="region of interest" description="Disordered" evidence="1">
    <location>
        <begin position="184"/>
        <end position="204"/>
    </location>
</feature>
<name>A0ABU6X5F8_9FABA</name>
<evidence type="ECO:0000256" key="1">
    <source>
        <dbReference type="SAM" id="MobiDB-lite"/>
    </source>
</evidence>
<feature type="compositionally biased region" description="Polar residues" evidence="1">
    <location>
        <begin position="59"/>
        <end position="77"/>
    </location>
</feature>
<feature type="compositionally biased region" description="Basic and acidic residues" evidence="1">
    <location>
        <begin position="34"/>
        <end position="52"/>
    </location>
</feature>
<dbReference type="Proteomes" id="UP001341840">
    <property type="component" value="Unassembled WGS sequence"/>
</dbReference>
<proteinExistence type="predicted"/>
<accession>A0ABU6X5F8</accession>
<evidence type="ECO:0000313" key="3">
    <source>
        <dbReference type="Proteomes" id="UP001341840"/>
    </source>
</evidence>